<dbReference type="AlphaFoldDB" id="A0A212JZH0"/>
<dbReference type="InterPro" id="IPR010998">
    <property type="entry name" value="Integrase_recombinase_N"/>
</dbReference>
<keyword evidence="3" id="KW-0238">DNA-binding</keyword>
<proteinExistence type="inferred from homology"/>
<evidence type="ECO:0000259" key="4">
    <source>
        <dbReference type="Pfam" id="PF13356"/>
    </source>
</evidence>
<sequence length="145" mass="16022">MARVSNRLTAMMVQKLKEKGRYGDGDGLYLQVGPTGRKSWLFRYTRHGKAREMGLGALNAMSLADARSAAASARHMLATGIDPLEAKAAEKERRRAEACSKITFSECAATYIETHKSEWTNKKYAAQWPSSIKTYVEPILGALPV</sequence>
<dbReference type="PANTHER" id="PTHR30629:SF2">
    <property type="entry name" value="PROPHAGE INTEGRASE INTS-RELATED"/>
    <property type="match status" value="1"/>
</dbReference>
<feature type="domain" description="Integrase DNA-binding" evidence="4">
    <location>
        <begin position="8"/>
        <end position="89"/>
    </location>
</feature>
<keyword evidence="2" id="KW-0229">DNA integration</keyword>
<gene>
    <name evidence="6" type="ORF">KL86APRO_11906</name>
</gene>
<dbReference type="InterPro" id="IPR038488">
    <property type="entry name" value="Integrase_DNA-bd_sf"/>
</dbReference>
<evidence type="ECO:0000256" key="3">
    <source>
        <dbReference type="ARBA" id="ARBA00023125"/>
    </source>
</evidence>
<dbReference type="InterPro" id="IPR025166">
    <property type="entry name" value="Integrase_DNA_bind_dom"/>
</dbReference>
<dbReference type="GO" id="GO:0003677">
    <property type="term" value="F:DNA binding"/>
    <property type="evidence" value="ECO:0007669"/>
    <property type="project" value="UniProtKB-KW"/>
</dbReference>
<comment type="similarity">
    <text evidence="1">Belongs to the 'phage' integrase family.</text>
</comment>
<name>A0A212JZH0_9PROT</name>
<protein>
    <submittedName>
        <fullName evidence="6">Putative phage integrase</fullName>
    </submittedName>
</protein>
<dbReference type="InterPro" id="IPR053876">
    <property type="entry name" value="Phage_int_M"/>
</dbReference>
<dbReference type="Pfam" id="PF13356">
    <property type="entry name" value="Arm-DNA-bind_3"/>
    <property type="match status" value="1"/>
</dbReference>
<evidence type="ECO:0000259" key="5">
    <source>
        <dbReference type="Pfam" id="PF22022"/>
    </source>
</evidence>
<dbReference type="Gene3D" id="3.30.160.390">
    <property type="entry name" value="Integrase, DNA-binding domain"/>
    <property type="match status" value="1"/>
</dbReference>
<dbReference type="PANTHER" id="PTHR30629">
    <property type="entry name" value="PROPHAGE INTEGRASE"/>
    <property type="match status" value="1"/>
</dbReference>
<accession>A0A212JZH0</accession>
<reference evidence="6" key="1">
    <citation type="submission" date="2016-04" db="EMBL/GenBank/DDBJ databases">
        <authorList>
            <person name="Evans L.H."/>
            <person name="Alamgir A."/>
            <person name="Owens N."/>
            <person name="Weber N.D."/>
            <person name="Virtaneva K."/>
            <person name="Barbian K."/>
            <person name="Babar A."/>
            <person name="Rosenke K."/>
        </authorList>
    </citation>
    <scope>NUCLEOTIDE SEQUENCE</scope>
    <source>
        <strain evidence="6">86</strain>
    </source>
</reference>
<dbReference type="GO" id="GO:0015074">
    <property type="term" value="P:DNA integration"/>
    <property type="evidence" value="ECO:0007669"/>
    <property type="project" value="UniProtKB-KW"/>
</dbReference>
<dbReference type="Pfam" id="PF22022">
    <property type="entry name" value="Phage_int_M"/>
    <property type="match status" value="1"/>
</dbReference>
<evidence type="ECO:0000256" key="1">
    <source>
        <dbReference type="ARBA" id="ARBA00008857"/>
    </source>
</evidence>
<organism evidence="6">
    <name type="scientific">uncultured Alphaproteobacteria bacterium</name>
    <dbReference type="NCBI Taxonomy" id="91750"/>
    <lineage>
        <taxon>Bacteria</taxon>
        <taxon>Pseudomonadati</taxon>
        <taxon>Pseudomonadota</taxon>
        <taxon>Alphaproteobacteria</taxon>
        <taxon>environmental samples</taxon>
    </lineage>
</organism>
<dbReference type="EMBL" id="FLUO01000001">
    <property type="protein sequence ID" value="SBW04849.1"/>
    <property type="molecule type" value="Genomic_DNA"/>
</dbReference>
<dbReference type="Gene3D" id="1.10.150.130">
    <property type="match status" value="1"/>
</dbReference>
<feature type="domain" description="Phage integrase central" evidence="5">
    <location>
        <begin position="104"/>
        <end position="145"/>
    </location>
</feature>
<dbReference type="InterPro" id="IPR050808">
    <property type="entry name" value="Phage_Integrase"/>
</dbReference>
<evidence type="ECO:0000313" key="6">
    <source>
        <dbReference type="EMBL" id="SBW04849.1"/>
    </source>
</evidence>
<evidence type="ECO:0000256" key="2">
    <source>
        <dbReference type="ARBA" id="ARBA00022908"/>
    </source>
</evidence>